<proteinExistence type="inferred from homology"/>
<accession>A0A917DIG2</accession>
<evidence type="ECO:0000313" key="7">
    <source>
        <dbReference type="Proteomes" id="UP000633205"/>
    </source>
</evidence>
<dbReference type="PANTHER" id="PTHR43046:SF14">
    <property type="entry name" value="MUTT_NUDIX FAMILY PROTEIN"/>
    <property type="match status" value="1"/>
</dbReference>
<keyword evidence="3 4" id="KW-0378">Hydrolase</keyword>
<reference evidence="6" key="2">
    <citation type="submission" date="2020-09" db="EMBL/GenBank/DDBJ databases">
        <authorList>
            <person name="Sun Q."/>
            <person name="Zhou Y."/>
        </authorList>
    </citation>
    <scope>NUCLEOTIDE SEQUENCE</scope>
    <source>
        <strain evidence="6">CGMCC 1.15152</strain>
    </source>
</reference>
<dbReference type="InterPro" id="IPR000086">
    <property type="entry name" value="NUDIX_hydrolase_dom"/>
</dbReference>
<protein>
    <recommendedName>
        <fullName evidence="5">Nudix hydrolase domain-containing protein</fullName>
    </recommendedName>
</protein>
<dbReference type="InterPro" id="IPR015797">
    <property type="entry name" value="NUDIX_hydrolase-like_dom_sf"/>
</dbReference>
<evidence type="ECO:0000313" key="6">
    <source>
        <dbReference type="EMBL" id="GGD38491.1"/>
    </source>
</evidence>
<comment type="caution">
    <text evidence="6">The sequence shown here is derived from an EMBL/GenBank/DDBJ whole genome shotgun (WGS) entry which is preliminary data.</text>
</comment>
<dbReference type="Pfam" id="PF00293">
    <property type="entry name" value="NUDIX"/>
    <property type="match status" value="1"/>
</dbReference>
<dbReference type="PRINTS" id="PR00502">
    <property type="entry name" value="NUDIXFAMILY"/>
</dbReference>
<organism evidence="6 7">
    <name type="scientific">Microbacterium faecale</name>
    <dbReference type="NCBI Taxonomy" id="1804630"/>
    <lineage>
        <taxon>Bacteria</taxon>
        <taxon>Bacillati</taxon>
        <taxon>Actinomycetota</taxon>
        <taxon>Actinomycetes</taxon>
        <taxon>Micrococcales</taxon>
        <taxon>Microbacteriaceae</taxon>
        <taxon>Microbacterium</taxon>
    </lineage>
</organism>
<dbReference type="InterPro" id="IPR020084">
    <property type="entry name" value="NUDIX_hydrolase_CS"/>
</dbReference>
<dbReference type="PANTHER" id="PTHR43046">
    <property type="entry name" value="GDP-MANNOSE MANNOSYL HYDROLASE"/>
    <property type="match status" value="1"/>
</dbReference>
<reference evidence="6" key="1">
    <citation type="journal article" date="2014" name="Int. J. Syst. Evol. Microbiol.">
        <title>Complete genome sequence of Corynebacterium casei LMG S-19264T (=DSM 44701T), isolated from a smear-ripened cheese.</title>
        <authorList>
            <consortium name="US DOE Joint Genome Institute (JGI-PGF)"/>
            <person name="Walter F."/>
            <person name="Albersmeier A."/>
            <person name="Kalinowski J."/>
            <person name="Ruckert C."/>
        </authorList>
    </citation>
    <scope>NUCLEOTIDE SEQUENCE</scope>
    <source>
        <strain evidence="6">CGMCC 1.15152</strain>
    </source>
</reference>
<comment type="similarity">
    <text evidence="2 4">Belongs to the Nudix hydrolase family.</text>
</comment>
<dbReference type="AlphaFoldDB" id="A0A917DIG2"/>
<dbReference type="PROSITE" id="PS51462">
    <property type="entry name" value="NUDIX"/>
    <property type="match status" value="1"/>
</dbReference>
<feature type="domain" description="Nudix hydrolase" evidence="5">
    <location>
        <begin position="5"/>
        <end position="135"/>
    </location>
</feature>
<dbReference type="Gene3D" id="3.90.79.10">
    <property type="entry name" value="Nucleoside Triphosphate Pyrophosphohydrolase"/>
    <property type="match status" value="1"/>
</dbReference>
<evidence type="ECO:0000256" key="3">
    <source>
        <dbReference type="ARBA" id="ARBA00022801"/>
    </source>
</evidence>
<evidence type="ECO:0000256" key="2">
    <source>
        <dbReference type="ARBA" id="ARBA00005582"/>
    </source>
</evidence>
<dbReference type="SUPFAM" id="SSF55811">
    <property type="entry name" value="Nudix"/>
    <property type="match status" value="1"/>
</dbReference>
<evidence type="ECO:0000259" key="5">
    <source>
        <dbReference type="PROSITE" id="PS51462"/>
    </source>
</evidence>
<gene>
    <name evidence="6" type="ORF">GCM10010915_19140</name>
</gene>
<dbReference type="GO" id="GO:0016787">
    <property type="term" value="F:hydrolase activity"/>
    <property type="evidence" value="ECO:0007669"/>
    <property type="project" value="UniProtKB-KW"/>
</dbReference>
<keyword evidence="7" id="KW-1185">Reference proteome</keyword>
<dbReference type="EMBL" id="BMHO01000001">
    <property type="protein sequence ID" value="GGD38491.1"/>
    <property type="molecule type" value="Genomic_DNA"/>
</dbReference>
<evidence type="ECO:0000256" key="4">
    <source>
        <dbReference type="RuleBase" id="RU003476"/>
    </source>
</evidence>
<evidence type="ECO:0000256" key="1">
    <source>
        <dbReference type="ARBA" id="ARBA00001946"/>
    </source>
</evidence>
<comment type="cofactor">
    <cofactor evidence="1">
        <name>Mg(2+)</name>
        <dbReference type="ChEBI" id="CHEBI:18420"/>
    </cofactor>
</comment>
<dbReference type="Proteomes" id="UP000633205">
    <property type="component" value="Unassembled WGS sequence"/>
</dbReference>
<dbReference type="PROSITE" id="PS00893">
    <property type="entry name" value="NUDIX_BOX"/>
    <property type="match status" value="1"/>
</dbReference>
<dbReference type="InterPro" id="IPR020476">
    <property type="entry name" value="Nudix_hydrolase"/>
</dbReference>
<name>A0A917DIG2_9MICO</name>
<sequence>MPPGLFHIVASVAAVSPDGRMLLTQRAASKTHALDWEIPAGSALAGEASEEAAIRELAEETGITVPTADLVLVGRFVEASALFDLYVVRVERDTILDPDPSEVVDTAWSTLDELDAHVAGATIAAPWVPRLAELRTPLGRAVARIAPPTVTMDG</sequence>